<evidence type="ECO:0000313" key="4">
    <source>
        <dbReference type="Proteomes" id="UP000738431"/>
    </source>
</evidence>
<keyword evidence="1" id="KW-0732">Signal</keyword>
<feature type="domain" description="NIPSNAP" evidence="2">
    <location>
        <begin position="31"/>
        <end position="135"/>
    </location>
</feature>
<gene>
    <name evidence="3" type="ORF">K1X11_019765</name>
</gene>
<dbReference type="Pfam" id="PF07978">
    <property type="entry name" value="NIPSNAP"/>
    <property type="match status" value="1"/>
</dbReference>
<proteinExistence type="predicted"/>
<organism evidence="3 4">
    <name type="scientific">Actomonas aquatica</name>
    <dbReference type="NCBI Taxonomy" id="2866162"/>
    <lineage>
        <taxon>Bacteria</taxon>
        <taxon>Pseudomonadati</taxon>
        <taxon>Verrucomicrobiota</taxon>
        <taxon>Opitutia</taxon>
        <taxon>Opitutales</taxon>
        <taxon>Opitutaceae</taxon>
        <taxon>Actomonas</taxon>
    </lineage>
</organism>
<evidence type="ECO:0000256" key="1">
    <source>
        <dbReference type="SAM" id="SignalP"/>
    </source>
</evidence>
<dbReference type="Proteomes" id="UP000738431">
    <property type="component" value="Chromosome"/>
</dbReference>
<dbReference type="RefSeq" id="WP_221029528.1">
    <property type="nucleotide sequence ID" value="NZ_CP139781.1"/>
</dbReference>
<dbReference type="EMBL" id="CP139781">
    <property type="protein sequence ID" value="WRQ87058.1"/>
    <property type="molecule type" value="Genomic_DNA"/>
</dbReference>
<protein>
    <submittedName>
        <fullName evidence="3">NIPSNAP family protein</fullName>
    </submittedName>
</protein>
<dbReference type="Gene3D" id="3.30.70.100">
    <property type="match status" value="1"/>
</dbReference>
<keyword evidence="4" id="KW-1185">Reference proteome</keyword>
<accession>A0ABZ1C5P1</accession>
<sequence>MKPRYPLMLLCLVFGLVPASSRAEDAPERVFELRVYHPHPGKLAALQTRFREHTCAIFERLGMENVGYWVQADVPEGEEPKLYYVLAYPSREAAKAMWAAFLQDPEWQRVQQDSIADGWLVQKVDSIFLTAADFSAIQ</sequence>
<feature type="signal peptide" evidence="1">
    <location>
        <begin position="1"/>
        <end position="23"/>
    </location>
</feature>
<dbReference type="SUPFAM" id="SSF54909">
    <property type="entry name" value="Dimeric alpha+beta barrel"/>
    <property type="match status" value="1"/>
</dbReference>
<feature type="chain" id="PRO_5047353101" evidence="1">
    <location>
        <begin position="24"/>
        <end position="138"/>
    </location>
</feature>
<reference evidence="3 4" key="1">
    <citation type="submission" date="2023-12" db="EMBL/GenBank/DDBJ databases">
        <title>Description of an unclassified Opitutus bacterium of Verrucomicrobiota.</title>
        <authorList>
            <person name="Zhang D.-F."/>
        </authorList>
    </citation>
    <scope>NUCLEOTIDE SEQUENCE [LARGE SCALE GENOMIC DNA]</scope>
    <source>
        <strain evidence="3 4">WL0086</strain>
    </source>
</reference>
<dbReference type="InterPro" id="IPR011008">
    <property type="entry name" value="Dimeric_a/b-barrel"/>
</dbReference>
<evidence type="ECO:0000313" key="3">
    <source>
        <dbReference type="EMBL" id="WRQ87058.1"/>
    </source>
</evidence>
<evidence type="ECO:0000259" key="2">
    <source>
        <dbReference type="Pfam" id="PF07978"/>
    </source>
</evidence>
<name>A0ABZ1C5P1_9BACT</name>
<dbReference type="InterPro" id="IPR012577">
    <property type="entry name" value="NIPSNAP"/>
</dbReference>